<dbReference type="AlphaFoldDB" id="A0A1S1LSY7"/>
<gene>
    <name evidence="2" type="ORF">BKG82_11975</name>
</gene>
<evidence type="ECO:0000259" key="1">
    <source>
        <dbReference type="Pfam" id="PF09995"/>
    </source>
</evidence>
<evidence type="ECO:0000313" key="2">
    <source>
        <dbReference type="EMBL" id="OHU58296.1"/>
    </source>
</evidence>
<dbReference type="PANTHER" id="PTHR36151">
    <property type="entry name" value="BLR2777 PROTEIN"/>
    <property type="match status" value="1"/>
</dbReference>
<protein>
    <recommendedName>
        <fullName evidence="1">ER-bound oxygenase mpaB/mpaB'/Rubber oxygenase catalytic domain-containing protein</fullName>
    </recommendedName>
</protein>
<organism evidence="2 3">
    <name type="scientific">Mycobacteroides chelonae</name>
    <name type="common">Mycobacterium chelonae</name>
    <dbReference type="NCBI Taxonomy" id="1774"/>
    <lineage>
        <taxon>Bacteria</taxon>
        <taxon>Bacillati</taxon>
        <taxon>Actinomycetota</taxon>
        <taxon>Actinomycetes</taxon>
        <taxon>Mycobacteriales</taxon>
        <taxon>Mycobacteriaceae</taxon>
        <taxon>Mycobacteroides</taxon>
    </lineage>
</organism>
<dbReference type="Proteomes" id="UP000180043">
    <property type="component" value="Unassembled WGS sequence"/>
</dbReference>
<dbReference type="Pfam" id="PF09995">
    <property type="entry name" value="MPAB_Lcp_cat"/>
    <property type="match status" value="1"/>
</dbReference>
<dbReference type="InterPro" id="IPR018713">
    <property type="entry name" value="MPAB/Lcp_cat_dom"/>
</dbReference>
<accession>A0A1S1LSY7</accession>
<dbReference type="PANTHER" id="PTHR36151:SF3">
    <property type="entry name" value="ER-BOUND OXYGENASE MPAB_MPAB'_RUBBER OXYGENASE CATALYTIC DOMAIN-CONTAINING PROTEIN"/>
    <property type="match status" value="1"/>
</dbReference>
<reference evidence="2 3" key="1">
    <citation type="submission" date="2016-10" db="EMBL/GenBank/DDBJ databases">
        <title>Evaluation of Human, Veterinary and Environmental Mycobacterium chelonae Isolates by Core Genome Phylogenomic Analysis, Targeted Gene Comparison, and Anti-microbial Susceptibility Patterns: A Tale of Mistaken Identities.</title>
        <authorList>
            <person name="Fogelson S.B."/>
            <person name="Camus A.C."/>
            <person name="Lorenz W."/>
            <person name="Vasireddy R."/>
            <person name="Vasireddy S."/>
            <person name="Smith T."/>
            <person name="Brown-Elliott B.A."/>
            <person name="Wallace R.J.Jr."/>
            <person name="Hasan N.A."/>
            <person name="Reischl U."/>
            <person name="Sanchez S."/>
        </authorList>
    </citation>
    <scope>NUCLEOTIDE SEQUENCE [LARGE SCALE GENOMIC DNA]</scope>
    <source>
        <strain evidence="2 3">15515</strain>
    </source>
</reference>
<feature type="domain" description="ER-bound oxygenase mpaB/mpaB'/Rubber oxygenase catalytic" evidence="1">
    <location>
        <begin position="36"/>
        <end position="272"/>
    </location>
</feature>
<comment type="caution">
    <text evidence="2">The sequence shown here is derived from an EMBL/GenBank/DDBJ whole genome shotgun (WGS) entry which is preliminary data.</text>
</comment>
<name>A0A1S1LSY7_MYCCH</name>
<dbReference type="EMBL" id="MLIQ01000013">
    <property type="protein sequence ID" value="OHU58296.1"/>
    <property type="molecule type" value="Genomic_DNA"/>
</dbReference>
<dbReference type="RefSeq" id="WP_057966995.1">
    <property type="nucleotide sequence ID" value="NZ_MLII01000030.1"/>
</dbReference>
<dbReference type="GO" id="GO:0016491">
    <property type="term" value="F:oxidoreductase activity"/>
    <property type="evidence" value="ECO:0007669"/>
    <property type="project" value="InterPro"/>
</dbReference>
<evidence type="ECO:0000313" key="3">
    <source>
        <dbReference type="Proteomes" id="UP000180043"/>
    </source>
</evidence>
<sequence>MDLLVDALGKSGRRALQIANGPRRNAGYFGPESVSWKVWGHPVISLAGIRGSIVAVFDPAGAAGVDQHSTYAADPLGRVRRSNMFFTQAVFGDTEAAEKIGQWLFKRHSAVNGVVPDTQQPYVANVPETLLFVYVTGWHGLLECYQRFCPPGQQLTDEEIRRFYRESLITADLLGIPPRYVPATPEDVADYLAVDAKKIIRPTAEMHKLVSFFLKPPAAPAFPLLPINPFLRMAAHAAVSTLPDEWLELIGVQRHQRLWAANNAVVHRALTMAHRHQVIDDFLPIAGPEAWGYRHNARRHPSLTRPVAYPFKQGDSMQMRSRPAMSQTTSG</sequence>
<proteinExistence type="predicted"/>